<comment type="caution">
    <text evidence="2">The sequence shown here is derived from an EMBL/GenBank/DDBJ whole genome shotgun (WGS) entry which is preliminary data.</text>
</comment>
<sequence>MDFSQMSSHDFAGQDSSYKDPVKEYIWFLLLFCFGYTVRLYNQIVISKNVAKHHHPLKITALNSWNCSFKRKKSATLKSPFHMAVFASYQLKLRLRYSTAHE</sequence>
<evidence type="ECO:0000256" key="1">
    <source>
        <dbReference type="SAM" id="Phobius"/>
    </source>
</evidence>
<reference evidence="3" key="1">
    <citation type="journal article" date="2019" name="Gigascience">
        <title>De novo genome assembly of the endangered Acer yangbiense, a plant species with extremely small populations endemic to Yunnan Province, China.</title>
        <authorList>
            <person name="Yang J."/>
            <person name="Wariss H.M."/>
            <person name="Tao L."/>
            <person name="Zhang R."/>
            <person name="Yun Q."/>
            <person name="Hollingsworth P."/>
            <person name="Dao Z."/>
            <person name="Luo G."/>
            <person name="Guo H."/>
            <person name="Ma Y."/>
            <person name="Sun W."/>
        </authorList>
    </citation>
    <scope>NUCLEOTIDE SEQUENCE [LARGE SCALE GENOMIC DNA]</scope>
    <source>
        <strain evidence="3">cv. br00</strain>
    </source>
</reference>
<organism evidence="2 3">
    <name type="scientific">Salix brachista</name>
    <dbReference type="NCBI Taxonomy" id="2182728"/>
    <lineage>
        <taxon>Eukaryota</taxon>
        <taxon>Viridiplantae</taxon>
        <taxon>Streptophyta</taxon>
        <taxon>Embryophyta</taxon>
        <taxon>Tracheophyta</taxon>
        <taxon>Spermatophyta</taxon>
        <taxon>Magnoliopsida</taxon>
        <taxon>eudicotyledons</taxon>
        <taxon>Gunneridae</taxon>
        <taxon>Pentapetalae</taxon>
        <taxon>rosids</taxon>
        <taxon>fabids</taxon>
        <taxon>Malpighiales</taxon>
        <taxon>Salicaceae</taxon>
        <taxon>Saliceae</taxon>
        <taxon>Salix</taxon>
    </lineage>
</organism>
<keyword evidence="3" id="KW-1185">Reference proteome</keyword>
<protein>
    <submittedName>
        <fullName evidence="2">Uncharacterized protein</fullName>
    </submittedName>
</protein>
<proteinExistence type="predicted"/>
<evidence type="ECO:0000313" key="3">
    <source>
        <dbReference type="Proteomes" id="UP000326939"/>
    </source>
</evidence>
<gene>
    <name evidence="2" type="ORF">DKX38_025284</name>
</gene>
<accession>A0A5N5JUT0</accession>
<keyword evidence="1" id="KW-1133">Transmembrane helix</keyword>
<dbReference type="EMBL" id="VDCV01000016">
    <property type="protein sequence ID" value="KAB5520965.1"/>
    <property type="molecule type" value="Genomic_DNA"/>
</dbReference>
<keyword evidence="1" id="KW-0472">Membrane</keyword>
<feature type="transmembrane region" description="Helical" evidence="1">
    <location>
        <begin position="25"/>
        <end position="42"/>
    </location>
</feature>
<dbReference type="AlphaFoldDB" id="A0A5N5JUT0"/>
<keyword evidence="1" id="KW-0812">Transmembrane</keyword>
<dbReference type="Proteomes" id="UP000326939">
    <property type="component" value="Chromosome 16"/>
</dbReference>
<name>A0A5N5JUT0_9ROSI</name>
<evidence type="ECO:0000313" key="2">
    <source>
        <dbReference type="EMBL" id="KAB5520965.1"/>
    </source>
</evidence>